<dbReference type="Proteomes" id="UP000292052">
    <property type="component" value="Unassembled WGS sequence"/>
</dbReference>
<gene>
    <name evidence="4" type="ORF">BDFB_004864</name>
</gene>
<proteinExistence type="inferred from homology"/>
<evidence type="ECO:0000313" key="4">
    <source>
        <dbReference type="EMBL" id="RZC41032.1"/>
    </source>
</evidence>
<dbReference type="SUPFAM" id="SSF141678">
    <property type="entry name" value="MAL13P1.257-like"/>
    <property type="match status" value="1"/>
</dbReference>
<organism evidence="4 5">
    <name type="scientific">Asbolus verrucosus</name>
    <name type="common">Desert ironclad beetle</name>
    <dbReference type="NCBI Taxonomy" id="1661398"/>
    <lineage>
        <taxon>Eukaryota</taxon>
        <taxon>Metazoa</taxon>
        <taxon>Ecdysozoa</taxon>
        <taxon>Arthropoda</taxon>
        <taxon>Hexapoda</taxon>
        <taxon>Insecta</taxon>
        <taxon>Pterygota</taxon>
        <taxon>Neoptera</taxon>
        <taxon>Endopterygota</taxon>
        <taxon>Coleoptera</taxon>
        <taxon>Polyphaga</taxon>
        <taxon>Cucujiformia</taxon>
        <taxon>Tenebrionidae</taxon>
        <taxon>Pimeliinae</taxon>
        <taxon>Asbolus</taxon>
    </lineage>
</organism>
<evidence type="ECO:0000256" key="2">
    <source>
        <dbReference type="ARBA" id="ARBA00022723"/>
    </source>
</evidence>
<dbReference type="OrthoDB" id="10248838at2759"/>
<dbReference type="EMBL" id="QDEB01020781">
    <property type="protein sequence ID" value="RZC41032.1"/>
    <property type="molecule type" value="Genomic_DNA"/>
</dbReference>
<keyword evidence="2" id="KW-0479">Metal-binding</keyword>
<evidence type="ECO:0000313" key="5">
    <source>
        <dbReference type="Proteomes" id="UP000292052"/>
    </source>
</evidence>
<dbReference type="AlphaFoldDB" id="A0A482W7B1"/>
<keyword evidence="3" id="KW-0862">Zinc</keyword>
<name>A0A482W7B1_ASBVE</name>
<protein>
    <submittedName>
        <fullName evidence="4">UPF0587 protein</fullName>
    </submittedName>
</protein>
<dbReference type="PANTHER" id="PTHR12857">
    <property type="entry name" value="CXXC MOTIF CONTAINING ZINC BINDING PROTEIN"/>
    <property type="match status" value="1"/>
</dbReference>
<reference evidence="4 5" key="1">
    <citation type="submission" date="2017-03" db="EMBL/GenBank/DDBJ databases">
        <title>Genome of the blue death feigning beetle - Asbolus verrucosus.</title>
        <authorList>
            <person name="Rider S.D."/>
        </authorList>
    </citation>
    <scope>NUCLEOTIDE SEQUENCE [LARGE SCALE GENOMIC DNA]</scope>
    <source>
        <strain evidence="4">Butters</strain>
        <tissue evidence="4">Head and leg muscle</tissue>
    </source>
</reference>
<dbReference type="PANTHER" id="PTHR12857:SF0">
    <property type="entry name" value="CXXC MOTIF CONTAINING ZINC BINDING PROTEIN"/>
    <property type="match status" value="1"/>
</dbReference>
<evidence type="ECO:0000256" key="3">
    <source>
        <dbReference type="ARBA" id="ARBA00022833"/>
    </source>
</evidence>
<sequence>MVKIGLQIKANLEHIEELYTSHPDYTFSLKLKCLNCGESSEKWHGITESETFQTKIGKSETHYLAKCKLCGRENSLDIIEGSNDKYTKEDQERFKTIVIFDCRGIEPVDFSPGEGWIAKAEESGKVFNDVDLNEKEWVDYDEKLKESVGVYDLESQFIKIK</sequence>
<dbReference type="InterPro" id="IPR008584">
    <property type="entry name" value="CXXC_Zn-binding_euk"/>
</dbReference>
<accession>A0A482W7B1</accession>
<dbReference type="Pfam" id="PF05907">
    <property type="entry name" value="CXXC_Zn-b_euk"/>
    <property type="match status" value="1"/>
</dbReference>
<dbReference type="GO" id="GO:0008270">
    <property type="term" value="F:zinc ion binding"/>
    <property type="evidence" value="ECO:0007669"/>
    <property type="project" value="TreeGrafter"/>
</dbReference>
<keyword evidence="5" id="KW-1185">Reference proteome</keyword>
<comment type="similarity">
    <text evidence="1">Belongs to the UPF0587 family.</text>
</comment>
<comment type="caution">
    <text evidence="4">The sequence shown here is derived from an EMBL/GenBank/DDBJ whole genome shotgun (WGS) entry which is preliminary data.</text>
</comment>
<dbReference type="STRING" id="1661398.A0A482W7B1"/>
<evidence type="ECO:0000256" key="1">
    <source>
        <dbReference type="ARBA" id="ARBA00007818"/>
    </source>
</evidence>